<dbReference type="OrthoDB" id="9799428at2"/>
<feature type="domain" description="VOC" evidence="1">
    <location>
        <begin position="6"/>
        <end position="118"/>
    </location>
</feature>
<dbReference type="EMBL" id="FXXQ01000012">
    <property type="protein sequence ID" value="SMX25165.1"/>
    <property type="molecule type" value="Genomic_DNA"/>
</dbReference>
<dbReference type="PROSITE" id="PS51819">
    <property type="entry name" value="VOC"/>
    <property type="match status" value="1"/>
</dbReference>
<name>A0A238J4U7_9RHOB</name>
<dbReference type="Proteomes" id="UP000201838">
    <property type="component" value="Unassembled WGS sequence"/>
</dbReference>
<evidence type="ECO:0000259" key="1">
    <source>
        <dbReference type="PROSITE" id="PS51819"/>
    </source>
</evidence>
<proteinExistence type="predicted"/>
<dbReference type="SUPFAM" id="SSF54593">
    <property type="entry name" value="Glyoxalase/Bleomycin resistance protein/Dihydroxybiphenyl dioxygenase"/>
    <property type="match status" value="1"/>
</dbReference>
<dbReference type="PANTHER" id="PTHR33993">
    <property type="entry name" value="GLYOXALASE-RELATED"/>
    <property type="match status" value="1"/>
</dbReference>
<dbReference type="PANTHER" id="PTHR33993:SF5">
    <property type="entry name" value="GLYOXALASE"/>
    <property type="match status" value="1"/>
</dbReference>
<organism evidence="2 3">
    <name type="scientific">Boseongicola aestuarii</name>
    <dbReference type="NCBI Taxonomy" id="1470561"/>
    <lineage>
        <taxon>Bacteria</taxon>
        <taxon>Pseudomonadati</taxon>
        <taxon>Pseudomonadota</taxon>
        <taxon>Alphaproteobacteria</taxon>
        <taxon>Rhodobacterales</taxon>
        <taxon>Paracoccaceae</taxon>
        <taxon>Boseongicola</taxon>
    </lineage>
</organism>
<accession>A0A238J4U7</accession>
<dbReference type="InterPro" id="IPR029068">
    <property type="entry name" value="Glyas_Bleomycin-R_OHBP_Dase"/>
</dbReference>
<keyword evidence="3" id="KW-1185">Reference proteome</keyword>
<sequence length="121" mass="13203">MEKVVGVGGVFFRAKDPGTLAKWYETHLGINPAPTDMTTPPWVGEAGVTVFAPFAADTDYFAQDRAFMVNFRVNDLDAMVAQLRAAGIEIGHEQTMEGVGRFARIHDPEGNPIELWEPPAG</sequence>
<dbReference type="AlphaFoldDB" id="A0A238J4U7"/>
<reference evidence="2 3" key="1">
    <citation type="submission" date="2017-05" db="EMBL/GenBank/DDBJ databases">
        <authorList>
            <person name="Song R."/>
            <person name="Chenine A.L."/>
            <person name="Ruprecht R.M."/>
        </authorList>
    </citation>
    <scope>NUCLEOTIDE SEQUENCE [LARGE SCALE GENOMIC DNA]</scope>
    <source>
        <strain evidence="2 3">CECT 8489</strain>
    </source>
</reference>
<dbReference type="InterPro" id="IPR041581">
    <property type="entry name" value="Glyoxalase_6"/>
</dbReference>
<dbReference type="RefSeq" id="WP_093975363.1">
    <property type="nucleotide sequence ID" value="NZ_FXXQ01000012.1"/>
</dbReference>
<evidence type="ECO:0000313" key="3">
    <source>
        <dbReference type="Proteomes" id="UP000201838"/>
    </source>
</evidence>
<dbReference type="InterPro" id="IPR052164">
    <property type="entry name" value="Anthracycline_SecMetBiosynth"/>
</dbReference>
<evidence type="ECO:0000313" key="2">
    <source>
        <dbReference type="EMBL" id="SMX25165.1"/>
    </source>
</evidence>
<dbReference type="Gene3D" id="3.10.180.10">
    <property type="entry name" value="2,3-Dihydroxybiphenyl 1,2-Dioxygenase, domain 1"/>
    <property type="match status" value="1"/>
</dbReference>
<dbReference type="Pfam" id="PF18029">
    <property type="entry name" value="Glyoxalase_6"/>
    <property type="match status" value="1"/>
</dbReference>
<gene>
    <name evidence="2" type="ORF">BOA8489_03300</name>
</gene>
<protein>
    <submittedName>
        <fullName evidence="2">Glyoxalase-like domain protein</fullName>
    </submittedName>
</protein>
<dbReference type="InterPro" id="IPR037523">
    <property type="entry name" value="VOC_core"/>
</dbReference>